<feature type="coiled-coil region" evidence="1">
    <location>
        <begin position="76"/>
        <end position="131"/>
    </location>
</feature>
<keyword evidence="4" id="KW-1185">Reference proteome</keyword>
<feature type="compositionally biased region" description="Basic and acidic residues" evidence="2">
    <location>
        <begin position="326"/>
        <end position="336"/>
    </location>
</feature>
<evidence type="ECO:0000313" key="3">
    <source>
        <dbReference type="EMBL" id="TGO87830.1"/>
    </source>
</evidence>
<comment type="caution">
    <text evidence="3">The sequence shown here is derived from an EMBL/GenBank/DDBJ whole genome shotgun (WGS) entry which is preliminary data.</text>
</comment>
<name>A0A4Z1KQ92_9HELO</name>
<dbReference type="EMBL" id="PQXO01000201">
    <property type="protein sequence ID" value="TGO87830.1"/>
    <property type="molecule type" value="Genomic_DNA"/>
</dbReference>
<dbReference type="Proteomes" id="UP000297280">
    <property type="component" value="Unassembled WGS sequence"/>
</dbReference>
<dbReference type="AlphaFoldDB" id="A0A4Z1KQ92"/>
<reference evidence="3 4" key="1">
    <citation type="submission" date="2017-12" db="EMBL/GenBank/DDBJ databases">
        <title>Comparative genomics of Botrytis spp.</title>
        <authorList>
            <person name="Valero-Jimenez C.A."/>
            <person name="Tapia P."/>
            <person name="Veloso J."/>
            <person name="Silva-Moreno E."/>
            <person name="Staats M."/>
            <person name="Valdes J.H."/>
            <person name="Van Kan J.A.L."/>
        </authorList>
    </citation>
    <scope>NUCLEOTIDE SEQUENCE [LARGE SCALE GENOMIC DNA]</scope>
    <source>
        <strain evidence="3 4">MUCL3349</strain>
    </source>
</reference>
<gene>
    <name evidence="3" type="ORF">BPOR_0201g00180</name>
</gene>
<keyword evidence="1" id="KW-0175">Coiled coil</keyword>
<evidence type="ECO:0000256" key="1">
    <source>
        <dbReference type="SAM" id="Coils"/>
    </source>
</evidence>
<proteinExistence type="predicted"/>
<evidence type="ECO:0000256" key="2">
    <source>
        <dbReference type="SAM" id="MobiDB-lite"/>
    </source>
</evidence>
<evidence type="ECO:0000313" key="4">
    <source>
        <dbReference type="Proteomes" id="UP000297280"/>
    </source>
</evidence>
<feature type="region of interest" description="Disordered" evidence="2">
    <location>
        <begin position="294"/>
        <end position="336"/>
    </location>
</feature>
<accession>A0A4Z1KQ92</accession>
<organism evidence="3 4">
    <name type="scientific">Botrytis porri</name>
    <dbReference type="NCBI Taxonomy" id="87229"/>
    <lineage>
        <taxon>Eukaryota</taxon>
        <taxon>Fungi</taxon>
        <taxon>Dikarya</taxon>
        <taxon>Ascomycota</taxon>
        <taxon>Pezizomycotina</taxon>
        <taxon>Leotiomycetes</taxon>
        <taxon>Helotiales</taxon>
        <taxon>Sclerotiniaceae</taxon>
        <taxon>Botrytis</taxon>
    </lineage>
</organism>
<sequence length="336" mass="37511">MTTQARALTQKQAIYMILPIDAEVESSVVQTISATAIMNAQQELERVGILGATLAPGNSVTVIHQQHVSPALFNRIKNLELANNGARARRTEQENKFASQASRIQSLEIRLQNREHQLESQVIEIKTLQTEIIDLRTSREADMITIKHHDHLIKNLREFLQKRVLKDNTSFREASNSQNTKINDQARVGREKLALYEANLLHKVKKIILAELLGSETQASDDVGGGNEPRISLKMASKKSCADFDQNALKLNKQINVTQEELQQHKKKNEEHIAELEGIQERLKNITKKLQETGAEHKDCCGLADPGDGDGERDGTGDGDADMTIDENKDGQEDVS</sequence>
<protein>
    <submittedName>
        <fullName evidence="3">Uncharacterized protein</fullName>
    </submittedName>
</protein>